<gene>
    <name evidence="3" type="ORF">Daus18300_008514</name>
</gene>
<dbReference type="InterPro" id="IPR018811">
    <property type="entry name" value="MRX11"/>
</dbReference>
<dbReference type="PANTHER" id="PTHR28002">
    <property type="entry name" value="MIOREX COMPLEX COMPONENT 11"/>
    <property type="match status" value="1"/>
</dbReference>
<keyword evidence="2" id="KW-1133">Transmembrane helix</keyword>
<accession>A0ABR3WHW3</accession>
<dbReference type="PANTHER" id="PTHR28002:SF1">
    <property type="entry name" value="MIOREX COMPLEX COMPONENT 11"/>
    <property type="match status" value="1"/>
</dbReference>
<evidence type="ECO:0000256" key="2">
    <source>
        <dbReference type="SAM" id="Phobius"/>
    </source>
</evidence>
<feature type="transmembrane region" description="Helical" evidence="2">
    <location>
        <begin position="83"/>
        <end position="109"/>
    </location>
</feature>
<keyword evidence="2" id="KW-0472">Membrane</keyword>
<evidence type="ECO:0000256" key="1">
    <source>
        <dbReference type="SAM" id="MobiDB-lite"/>
    </source>
</evidence>
<keyword evidence="2" id="KW-0812">Transmembrane</keyword>
<dbReference type="Pfam" id="PF10306">
    <property type="entry name" value="FLILHELTA"/>
    <property type="match status" value="1"/>
</dbReference>
<reference evidence="3 4" key="1">
    <citation type="journal article" date="2024" name="IMA Fungus">
        <title>IMA Genome - F19 : A genome assembly and annotation guide to empower mycologists, including annotated draft genome sequences of Ceratocystis pirilliformis, Diaporthe australafricana, Fusarium ophioides, Paecilomyces lecythidis, and Sporothrix stenoceras.</title>
        <authorList>
            <person name="Aylward J."/>
            <person name="Wilson A.M."/>
            <person name="Visagie C.M."/>
            <person name="Spraker J."/>
            <person name="Barnes I."/>
            <person name="Buitendag C."/>
            <person name="Ceriani C."/>
            <person name="Del Mar Angel L."/>
            <person name="du Plessis D."/>
            <person name="Fuchs T."/>
            <person name="Gasser K."/>
            <person name="Kramer D."/>
            <person name="Li W."/>
            <person name="Munsamy K."/>
            <person name="Piso A."/>
            <person name="Price J.L."/>
            <person name="Sonnekus B."/>
            <person name="Thomas C."/>
            <person name="van der Nest A."/>
            <person name="van Dijk A."/>
            <person name="van Heerden A."/>
            <person name="van Vuuren N."/>
            <person name="Yilmaz N."/>
            <person name="Duong T.A."/>
            <person name="van der Merwe N.A."/>
            <person name="Wingfield M.J."/>
            <person name="Wingfield B.D."/>
        </authorList>
    </citation>
    <scope>NUCLEOTIDE SEQUENCE [LARGE SCALE GENOMIC DNA]</scope>
    <source>
        <strain evidence="3 4">CMW 18300</strain>
    </source>
</reference>
<sequence length="239" mass="25815">MWKQRLSQALRPLRQAGIRSSQPGKRLNSTKPPSQSPPPSSTPSAAAAQASKQQSRADRILGRLPPSMQKYTGRLRSAPLSHVVAFLLLHEVTAVVPLLGLFGLFHYAAPAAAPIGYMMEHYGGYVRDGTAKFERYFTRKGWFGFGQGEEGQGAGGEGNAVVVPVGEKGGGDADADAAVMSRWEGSDEKYRIVVEVALAYAITKVLLPARIVVSLWATPWFAGVMGRMRRVLPLGKGRK</sequence>
<evidence type="ECO:0000313" key="3">
    <source>
        <dbReference type="EMBL" id="KAL1862555.1"/>
    </source>
</evidence>
<evidence type="ECO:0000313" key="4">
    <source>
        <dbReference type="Proteomes" id="UP001583177"/>
    </source>
</evidence>
<evidence type="ECO:0008006" key="5">
    <source>
        <dbReference type="Google" id="ProtNLM"/>
    </source>
</evidence>
<dbReference type="Proteomes" id="UP001583177">
    <property type="component" value="Unassembled WGS sequence"/>
</dbReference>
<organism evidence="3 4">
    <name type="scientific">Diaporthe australafricana</name>
    <dbReference type="NCBI Taxonomy" id="127596"/>
    <lineage>
        <taxon>Eukaryota</taxon>
        <taxon>Fungi</taxon>
        <taxon>Dikarya</taxon>
        <taxon>Ascomycota</taxon>
        <taxon>Pezizomycotina</taxon>
        <taxon>Sordariomycetes</taxon>
        <taxon>Sordariomycetidae</taxon>
        <taxon>Diaporthales</taxon>
        <taxon>Diaporthaceae</taxon>
        <taxon>Diaporthe</taxon>
    </lineage>
</organism>
<name>A0ABR3WHW3_9PEZI</name>
<proteinExistence type="predicted"/>
<feature type="region of interest" description="Disordered" evidence="1">
    <location>
        <begin position="1"/>
        <end position="60"/>
    </location>
</feature>
<protein>
    <recommendedName>
        <fullName evidence="5">Mitochondrial seryl-tRNA synthetase</fullName>
    </recommendedName>
</protein>
<feature type="compositionally biased region" description="Low complexity" evidence="1">
    <location>
        <begin position="42"/>
        <end position="54"/>
    </location>
</feature>
<keyword evidence="4" id="KW-1185">Reference proteome</keyword>
<comment type="caution">
    <text evidence="3">The sequence shown here is derived from an EMBL/GenBank/DDBJ whole genome shotgun (WGS) entry which is preliminary data.</text>
</comment>
<dbReference type="EMBL" id="JAWRVE010000080">
    <property type="protein sequence ID" value="KAL1862555.1"/>
    <property type="molecule type" value="Genomic_DNA"/>
</dbReference>